<keyword evidence="1" id="KW-0560">Oxidoreductase</keyword>
<dbReference type="InterPro" id="IPR016162">
    <property type="entry name" value="Ald_DH_N"/>
</dbReference>
<dbReference type="InterPro" id="IPR016163">
    <property type="entry name" value="Ald_DH_C"/>
</dbReference>
<dbReference type="AlphaFoldDB" id="A0A6J6HQN0"/>
<dbReference type="InterPro" id="IPR050740">
    <property type="entry name" value="Aldehyde_DH_Superfamily"/>
</dbReference>
<dbReference type="Pfam" id="PF00171">
    <property type="entry name" value="Aldedh"/>
    <property type="match status" value="1"/>
</dbReference>
<gene>
    <name evidence="3" type="ORF">UFOPK1939_00044</name>
</gene>
<dbReference type="CDD" id="cd07078">
    <property type="entry name" value="ALDH"/>
    <property type="match status" value="1"/>
</dbReference>
<dbReference type="SUPFAM" id="SSF53720">
    <property type="entry name" value="ALDH-like"/>
    <property type="match status" value="1"/>
</dbReference>
<evidence type="ECO:0000259" key="2">
    <source>
        <dbReference type="Pfam" id="PF00171"/>
    </source>
</evidence>
<feature type="domain" description="Aldehyde dehydrogenase" evidence="2">
    <location>
        <begin position="32"/>
        <end position="492"/>
    </location>
</feature>
<dbReference type="PANTHER" id="PTHR43353:SF3">
    <property type="entry name" value="ALDEHYDE DEHYDROGENASE-RELATED"/>
    <property type="match status" value="1"/>
</dbReference>
<accession>A0A6J6HQN0</accession>
<reference evidence="3" key="1">
    <citation type="submission" date="2020-05" db="EMBL/GenBank/DDBJ databases">
        <authorList>
            <person name="Chiriac C."/>
            <person name="Salcher M."/>
            <person name="Ghai R."/>
            <person name="Kavagutti S V."/>
        </authorList>
    </citation>
    <scope>NUCLEOTIDE SEQUENCE</scope>
</reference>
<dbReference type="PANTHER" id="PTHR43353">
    <property type="entry name" value="SUCCINATE-SEMIALDEHYDE DEHYDROGENASE, MITOCHONDRIAL"/>
    <property type="match status" value="1"/>
</dbReference>
<dbReference type="Gene3D" id="3.40.605.10">
    <property type="entry name" value="Aldehyde Dehydrogenase, Chain A, domain 1"/>
    <property type="match status" value="1"/>
</dbReference>
<dbReference type="InterPro" id="IPR015590">
    <property type="entry name" value="Aldehyde_DH_dom"/>
</dbReference>
<evidence type="ECO:0000313" key="3">
    <source>
        <dbReference type="EMBL" id="CAB4613745.1"/>
    </source>
</evidence>
<dbReference type="InterPro" id="IPR029510">
    <property type="entry name" value="Ald_DH_CS_GLU"/>
</dbReference>
<dbReference type="EMBL" id="CAEZVF010000003">
    <property type="protein sequence ID" value="CAB4613745.1"/>
    <property type="molecule type" value="Genomic_DNA"/>
</dbReference>
<proteinExistence type="predicted"/>
<dbReference type="GO" id="GO:0016620">
    <property type="term" value="F:oxidoreductase activity, acting on the aldehyde or oxo group of donors, NAD or NADP as acceptor"/>
    <property type="evidence" value="ECO:0007669"/>
    <property type="project" value="InterPro"/>
</dbReference>
<protein>
    <submittedName>
        <fullName evidence="3">Unannotated protein</fullName>
    </submittedName>
</protein>
<dbReference type="InterPro" id="IPR016161">
    <property type="entry name" value="Ald_DH/histidinol_DH"/>
</dbReference>
<dbReference type="PROSITE" id="PS00687">
    <property type="entry name" value="ALDEHYDE_DEHYDR_GLU"/>
    <property type="match status" value="1"/>
</dbReference>
<organism evidence="3">
    <name type="scientific">freshwater metagenome</name>
    <dbReference type="NCBI Taxonomy" id="449393"/>
    <lineage>
        <taxon>unclassified sequences</taxon>
        <taxon>metagenomes</taxon>
        <taxon>ecological metagenomes</taxon>
    </lineage>
</organism>
<dbReference type="Gene3D" id="3.40.309.10">
    <property type="entry name" value="Aldehyde Dehydrogenase, Chain A, domain 2"/>
    <property type="match status" value="1"/>
</dbReference>
<evidence type="ECO:0000256" key="1">
    <source>
        <dbReference type="ARBA" id="ARBA00023002"/>
    </source>
</evidence>
<name>A0A6J6HQN0_9ZZZZ</name>
<sequence>MTTTPSQGIELPATRQLIDGEWSDAPIDLPTELENPNTGEVVARMKATSDDEVERVAAAAARVHDTGAWLNVPAEERAAILESVADALDAAAPRIAALEAFGSAAVIGTTGMLATVINGGSFRLAAGLLRQGRTMHKVDVELSQSDPKAQAEVHRLPWGPSLSLVPWNAPAPQGCHKIANSLAVGAPTILKPSEWAPYGTTVMAEVVSAALDAAGVPQGTFQVVQGNSHVGGMLVKDKRIRAISLTGGLAAGRAIAAVCAEDFKAAQLELGGNNPVVVLDDADLDFAANGIVELLTQLNGQWCRALGRLIVQGNIYDDLMAKVMDRLAQITLGDSLSPESDMGPMVHSAHLAMLRGRIDEYVSQGGVAHSSTPLPDLAGNFLAPTLITGVTSEAAQEEMFGPVATVHQVADDAEAVRVANGTPFGLEGYVFAGNEERGMAVARQVRAGGVKVNGSTMLSLNLMAPRPAWGLSGLGVEGTTETFDFFTNSRVVGVENFSAAGLKAVFG</sequence>